<keyword evidence="3" id="KW-1185">Reference proteome</keyword>
<reference evidence="2" key="1">
    <citation type="submission" date="2018-12" db="EMBL/GenBank/DDBJ databases">
        <authorList>
            <person name="Sun L."/>
            <person name="Chen Z."/>
        </authorList>
    </citation>
    <scope>NUCLEOTIDE SEQUENCE [LARGE SCALE GENOMIC DNA]</scope>
    <source>
        <strain evidence="2">DSM 16012</strain>
    </source>
</reference>
<evidence type="ECO:0000313" key="3">
    <source>
        <dbReference type="Proteomes" id="UP000273811"/>
    </source>
</evidence>
<dbReference type="OrthoDB" id="961985at2"/>
<organism evidence="2 3">
    <name type="scientific">Siminovitchia fortis</name>
    <dbReference type="NCBI Taxonomy" id="254758"/>
    <lineage>
        <taxon>Bacteria</taxon>
        <taxon>Bacillati</taxon>
        <taxon>Bacillota</taxon>
        <taxon>Bacilli</taxon>
        <taxon>Bacillales</taxon>
        <taxon>Bacillaceae</taxon>
        <taxon>Siminovitchia</taxon>
    </lineage>
</organism>
<comment type="caution">
    <text evidence="2">The sequence shown here is derived from an EMBL/GenBank/DDBJ whole genome shotgun (WGS) entry which is preliminary data.</text>
</comment>
<gene>
    <name evidence="2" type="ORF">D4N35_011490</name>
</gene>
<dbReference type="RefSeq" id="WP_128205406.1">
    <property type="nucleotide sequence ID" value="NZ_CP126113.1"/>
</dbReference>
<dbReference type="Gene3D" id="3.10.28.10">
    <property type="entry name" value="Homing endonucleases"/>
    <property type="match status" value="1"/>
</dbReference>
<dbReference type="SUPFAM" id="SSF55608">
    <property type="entry name" value="Homing endonucleases"/>
    <property type="match status" value="1"/>
</dbReference>
<sequence>MIIEMYKSGMPFKEMRPIVGLSDRAIRNVMYKHGIEMNRMQFSGQPRKHKVNEDFFKSWSHEMAWVLGLFITDGHVNRSTHSIVFAQKDERILKYIAKCMGAHYVLGAKGPTATTPTLIINSKMIKKDLEKMGITSNKSFNVPFPDVPKEFLPSFIRGVIDGDGGWTGKAIL</sequence>
<dbReference type="InterPro" id="IPR027434">
    <property type="entry name" value="Homing_endonucl"/>
</dbReference>
<evidence type="ECO:0000313" key="2">
    <source>
        <dbReference type="EMBL" id="RWR08624.1"/>
    </source>
</evidence>
<dbReference type="InterPro" id="IPR004042">
    <property type="entry name" value="Intein_endonuc_central"/>
</dbReference>
<name>A0A443IR60_9BACI</name>
<dbReference type="PROSITE" id="PS50819">
    <property type="entry name" value="INTEIN_ENDONUCLEASE"/>
    <property type="match status" value="1"/>
</dbReference>
<dbReference type="InterPro" id="IPR004860">
    <property type="entry name" value="LAGLIDADG_dom"/>
</dbReference>
<proteinExistence type="predicted"/>
<evidence type="ECO:0000259" key="1">
    <source>
        <dbReference type="PROSITE" id="PS50819"/>
    </source>
</evidence>
<dbReference type="EMBL" id="QYTU02000024">
    <property type="protein sequence ID" value="RWR08624.1"/>
    <property type="molecule type" value="Genomic_DNA"/>
</dbReference>
<dbReference type="GO" id="GO:0004519">
    <property type="term" value="F:endonuclease activity"/>
    <property type="evidence" value="ECO:0007669"/>
    <property type="project" value="InterPro"/>
</dbReference>
<dbReference type="Proteomes" id="UP000273811">
    <property type="component" value="Unassembled WGS sequence"/>
</dbReference>
<feature type="domain" description="DOD-type homing endonuclease" evidence="1">
    <location>
        <begin position="66"/>
        <end position="172"/>
    </location>
</feature>
<accession>A0A443IR60</accession>
<dbReference type="AlphaFoldDB" id="A0A443IR60"/>
<protein>
    <recommendedName>
        <fullName evidence="1">DOD-type homing endonuclease domain-containing protein</fullName>
    </recommendedName>
</protein>
<dbReference type="Pfam" id="PF14528">
    <property type="entry name" value="LAGLIDADG_3"/>
    <property type="match status" value="1"/>
</dbReference>